<comment type="caution">
    <text evidence="7">The sequence shown here is derived from an EMBL/GenBank/DDBJ whole genome shotgun (WGS) entry which is preliminary data.</text>
</comment>
<name>A0ABS0H9C2_9ACTN</name>
<dbReference type="SUPFAM" id="SSF116734">
    <property type="entry name" value="DNA methylase specificity domain"/>
    <property type="match status" value="2"/>
</dbReference>
<dbReference type="GO" id="GO:0004519">
    <property type="term" value="F:endonuclease activity"/>
    <property type="evidence" value="ECO:0007669"/>
    <property type="project" value="UniProtKB-KW"/>
</dbReference>
<feature type="domain" description="Type I restriction modification DNA specificity" evidence="6">
    <location>
        <begin position="5"/>
        <end position="174"/>
    </location>
</feature>
<comment type="subunit">
    <text evidence="4">The methyltransferase is composed of M and S polypeptides.</text>
</comment>
<keyword evidence="3" id="KW-0238">DNA-binding</keyword>
<feature type="domain" description="Type I restriction modification DNA specificity" evidence="6">
    <location>
        <begin position="279"/>
        <end position="416"/>
    </location>
</feature>
<keyword evidence="7" id="KW-0255">Endonuclease</keyword>
<evidence type="ECO:0000256" key="4">
    <source>
        <dbReference type="ARBA" id="ARBA00038652"/>
    </source>
</evidence>
<reference evidence="7 8" key="1">
    <citation type="submission" date="2020-11" db="EMBL/GenBank/DDBJ databases">
        <title>A novel isolate from a Black sea contaminated sediment with potential to produce alkanes: Plantactinospora alkalitolerans sp. nov.</title>
        <authorList>
            <person name="Carro L."/>
            <person name="Veyisoglu A."/>
            <person name="Guven K."/>
            <person name="Schumann P."/>
            <person name="Klenk H.-P."/>
            <person name="Sahin N."/>
        </authorList>
    </citation>
    <scope>NUCLEOTIDE SEQUENCE [LARGE SCALE GENOMIC DNA]</scope>
    <source>
        <strain evidence="7 8">S1510</strain>
    </source>
</reference>
<evidence type="ECO:0000313" key="8">
    <source>
        <dbReference type="Proteomes" id="UP000638560"/>
    </source>
</evidence>
<sequence>MTDLPEGWTIAPLADLVDVNPRRFDVVPDDKDLISLVPMASVEAESGRIDASKGVLYGEVKNRSLTAFQEGDVLFAKVTPCMENGKVAVARGLIGGRGLGSTEFFALRPFGAIESEYLALFLLQRSVRREAERHMSGAVGLRRVPRAYIAGLPVPVPPLAEQRRIVAGLGEYLSLIAAGLRGSDQAILRSQLLVPAVCEAAARGELPQVFVDGCLSEAIVPAEVARSDWVEPPRRRPPISAKNIPSWSLPRGWTWASLDELSEFVIDGDHNPPKRVPHGIPHITAKNIKGFRVSFENCSFLTEEGYLQTSRRYSPGINDVLVTCVGTIGRTALVSTDQRFSVDRNIAAIRTLKDRLSPAYLNYVLNSHTWQNMMATASSSSAQPHLYLGDLRALPIPVPPISEQVAITQKVDALFARRMLANQSVARAALRVGNLRSSVSSGAFSGKLMPQHPNDEPASELLARIRAERAAVPPKQRAPRGPRTQKDKPAPPTRVIGRDYQQGELPL</sequence>
<keyword evidence="7" id="KW-0378">Hydrolase</keyword>
<evidence type="ECO:0000256" key="3">
    <source>
        <dbReference type="ARBA" id="ARBA00023125"/>
    </source>
</evidence>
<dbReference type="InterPro" id="IPR051212">
    <property type="entry name" value="Type-I_RE_S_subunit"/>
</dbReference>
<keyword evidence="7" id="KW-0540">Nuclease</keyword>
<keyword evidence="8" id="KW-1185">Reference proteome</keyword>
<dbReference type="PANTHER" id="PTHR43140:SF1">
    <property type="entry name" value="TYPE I RESTRICTION ENZYME ECOKI SPECIFICITY SUBUNIT"/>
    <property type="match status" value="1"/>
</dbReference>
<dbReference type="InterPro" id="IPR000055">
    <property type="entry name" value="Restrct_endonuc_typeI_TRD"/>
</dbReference>
<gene>
    <name evidence="7" type="ORF">I0C86_40070</name>
</gene>
<evidence type="ECO:0000256" key="2">
    <source>
        <dbReference type="ARBA" id="ARBA00022747"/>
    </source>
</evidence>
<dbReference type="EMBL" id="JADPUN010000412">
    <property type="protein sequence ID" value="MBF9135077.1"/>
    <property type="molecule type" value="Genomic_DNA"/>
</dbReference>
<dbReference type="InterPro" id="IPR044946">
    <property type="entry name" value="Restrct_endonuc_typeI_TRD_sf"/>
</dbReference>
<feature type="region of interest" description="Disordered" evidence="5">
    <location>
        <begin position="443"/>
        <end position="507"/>
    </location>
</feature>
<dbReference type="CDD" id="cd17246">
    <property type="entry name" value="RMtype1_S_SonII-TRD2-CR2_like"/>
    <property type="match status" value="1"/>
</dbReference>
<organism evidence="7 8">
    <name type="scientific">Plantactinospora alkalitolerans</name>
    <dbReference type="NCBI Taxonomy" id="2789879"/>
    <lineage>
        <taxon>Bacteria</taxon>
        <taxon>Bacillati</taxon>
        <taxon>Actinomycetota</taxon>
        <taxon>Actinomycetes</taxon>
        <taxon>Micromonosporales</taxon>
        <taxon>Micromonosporaceae</taxon>
        <taxon>Plantactinospora</taxon>
    </lineage>
</organism>
<proteinExistence type="inferred from homology"/>
<evidence type="ECO:0000256" key="1">
    <source>
        <dbReference type="ARBA" id="ARBA00010923"/>
    </source>
</evidence>
<keyword evidence="2" id="KW-0680">Restriction system</keyword>
<dbReference type="Pfam" id="PF01420">
    <property type="entry name" value="Methylase_S"/>
    <property type="match status" value="2"/>
</dbReference>
<evidence type="ECO:0000256" key="5">
    <source>
        <dbReference type="SAM" id="MobiDB-lite"/>
    </source>
</evidence>
<evidence type="ECO:0000313" key="7">
    <source>
        <dbReference type="EMBL" id="MBF9135077.1"/>
    </source>
</evidence>
<comment type="similarity">
    <text evidence="1">Belongs to the type-I restriction system S methylase family.</text>
</comment>
<accession>A0ABS0H9C2</accession>
<protein>
    <submittedName>
        <fullName evidence="7">Restriction endonuclease subunit S</fullName>
    </submittedName>
</protein>
<dbReference type="PANTHER" id="PTHR43140">
    <property type="entry name" value="TYPE-1 RESTRICTION ENZYME ECOKI SPECIFICITY PROTEIN"/>
    <property type="match status" value="1"/>
</dbReference>
<dbReference type="Gene3D" id="3.90.220.20">
    <property type="entry name" value="DNA methylase specificity domains"/>
    <property type="match status" value="2"/>
</dbReference>
<dbReference type="CDD" id="cd17260">
    <property type="entry name" value="RMtype1_S_EcoEI-TRD1-CR1_like"/>
    <property type="match status" value="1"/>
</dbReference>
<dbReference type="RefSeq" id="WP_196206540.1">
    <property type="nucleotide sequence ID" value="NZ_JADPUN010000412.1"/>
</dbReference>
<dbReference type="Proteomes" id="UP000638560">
    <property type="component" value="Unassembled WGS sequence"/>
</dbReference>
<evidence type="ECO:0000259" key="6">
    <source>
        <dbReference type="Pfam" id="PF01420"/>
    </source>
</evidence>